<organism evidence="1 2">
    <name type="scientific">Pantoea dispersa</name>
    <dbReference type="NCBI Taxonomy" id="59814"/>
    <lineage>
        <taxon>Bacteria</taxon>
        <taxon>Pseudomonadati</taxon>
        <taxon>Pseudomonadota</taxon>
        <taxon>Gammaproteobacteria</taxon>
        <taxon>Enterobacterales</taxon>
        <taxon>Erwiniaceae</taxon>
        <taxon>Pantoea</taxon>
    </lineage>
</organism>
<protein>
    <submittedName>
        <fullName evidence="1">Uncharacterized protein</fullName>
    </submittedName>
</protein>
<dbReference type="Proteomes" id="UP000071979">
    <property type="component" value="Unassembled WGS sequence"/>
</dbReference>
<accession>A0A8E1V5D2</accession>
<sequence length="66" mass="7582">MHDQLTHQLSADRTGRASCRAVACRPRSYHSNNCTVPRLERQIDAIRQLLMTRQKFVAEMLDDVIG</sequence>
<evidence type="ECO:0000313" key="1">
    <source>
        <dbReference type="EMBL" id="KTS65269.1"/>
    </source>
</evidence>
<dbReference type="EMBL" id="LDSE01000045">
    <property type="protein sequence ID" value="KTS65269.1"/>
    <property type="molecule type" value="Genomic_DNA"/>
</dbReference>
<dbReference type="AlphaFoldDB" id="A0A8E1V5D2"/>
<evidence type="ECO:0000313" key="2">
    <source>
        <dbReference type="Proteomes" id="UP000071979"/>
    </source>
</evidence>
<gene>
    <name evidence="1" type="ORF">SA3R_21200</name>
</gene>
<proteinExistence type="predicted"/>
<dbReference type="RefSeq" id="WP_058776384.1">
    <property type="nucleotide sequence ID" value="NZ_LDSD01000032.1"/>
</dbReference>
<reference evidence="1 2" key="1">
    <citation type="journal article" date="2016" name="Front. Microbiol.">
        <title>Genomic Resource of Rice Seed Associated Bacteria.</title>
        <authorList>
            <person name="Midha S."/>
            <person name="Bansal K."/>
            <person name="Sharma S."/>
            <person name="Kumar N."/>
            <person name="Patil P.P."/>
            <person name="Chaudhry V."/>
            <person name="Patil P.B."/>
        </authorList>
    </citation>
    <scope>NUCLEOTIDE SEQUENCE [LARGE SCALE GENOMIC DNA]</scope>
    <source>
        <strain evidence="1 2">SA3</strain>
    </source>
</reference>
<comment type="caution">
    <text evidence="1">The sequence shown here is derived from an EMBL/GenBank/DDBJ whole genome shotgun (WGS) entry which is preliminary data.</text>
</comment>
<name>A0A8E1V5D2_9GAMM</name>